<name>A0A166GHD4_9AGAM</name>
<protein>
    <recommendedName>
        <fullName evidence="1">DUF6589 domain-containing protein</fullName>
    </recommendedName>
</protein>
<reference evidence="2 3" key="1">
    <citation type="journal article" date="2016" name="Mol. Biol. Evol.">
        <title>Comparative Genomics of Early-Diverging Mushroom-Forming Fungi Provides Insights into the Origins of Lignocellulose Decay Capabilities.</title>
        <authorList>
            <person name="Nagy L.G."/>
            <person name="Riley R."/>
            <person name="Tritt A."/>
            <person name="Adam C."/>
            <person name="Daum C."/>
            <person name="Floudas D."/>
            <person name="Sun H."/>
            <person name="Yadav J.S."/>
            <person name="Pangilinan J."/>
            <person name="Larsson K.H."/>
            <person name="Matsuura K."/>
            <person name="Barry K."/>
            <person name="Labutti K."/>
            <person name="Kuo R."/>
            <person name="Ohm R.A."/>
            <person name="Bhattacharya S.S."/>
            <person name="Shirouzu T."/>
            <person name="Yoshinaga Y."/>
            <person name="Martin F.M."/>
            <person name="Grigoriev I.V."/>
            <person name="Hibbett D.S."/>
        </authorList>
    </citation>
    <scope>NUCLEOTIDE SEQUENCE [LARGE SCALE GENOMIC DNA]</scope>
    <source>
        <strain evidence="2 3">CBS 109695</strain>
    </source>
</reference>
<evidence type="ECO:0000313" key="3">
    <source>
        <dbReference type="Proteomes" id="UP000076532"/>
    </source>
</evidence>
<accession>A0A166GHD4</accession>
<dbReference type="EMBL" id="KV417578">
    <property type="protein sequence ID" value="KZP17836.1"/>
    <property type="molecule type" value="Genomic_DNA"/>
</dbReference>
<sequence>MLSSLCDRRSGSIFVTLDQWGNCDRSRIRQASPFERYRICESYARNAQTCPSWIAAPSLATCKIRTAVYRAGFRVPRSWARSSSLCMGPRSRQTDKMPKGTAATFVGLEDYSVKAALDPEPLQKAREEERKQFNISVLYKRVRWGELESVMALHSLNVLVQEMPSLAEHADMLRLRFKTTMAMHRMRRARKTKLYPLATSNLNEGNAGENMNILYDLLVFQLGRPPDEVENCSSSWAQSAVEKLRILVG</sequence>
<organism evidence="2 3">
    <name type="scientific">Athelia psychrophila</name>
    <dbReference type="NCBI Taxonomy" id="1759441"/>
    <lineage>
        <taxon>Eukaryota</taxon>
        <taxon>Fungi</taxon>
        <taxon>Dikarya</taxon>
        <taxon>Basidiomycota</taxon>
        <taxon>Agaricomycotina</taxon>
        <taxon>Agaricomycetes</taxon>
        <taxon>Agaricomycetidae</taxon>
        <taxon>Atheliales</taxon>
        <taxon>Atheliaceae</taxon>
        <taxon>Athelia</taxon>
    </lineage>
</organism>
<proteinExistence type="predicted"/>
<evidence type="ECO:0000259" key="1">
    <source>
        <dbReference type="Pfam" id="PF20231"/>
    </source>
</evidence>
<dbReference type="InterPro" id="IPR046496">
    <property type="entry name" value="DUF6589"/>
</dbReference>
<evidence type="ECO:0000313" key="2">
    <source>
        <dbReference type="EMBL" id="KZP17836.1"/>
    </source>
</evidence>
<dbReference type="STRING" id="436010.A0A166GHD4"/>
<gene>
    <name evidence="2" type="ORF">FIBSPDRAFT_607979</name>
</gene>
<dbReference type="Proteomes" id="UP000076532">
    <property type="component" value="Unassembled WGS sequence"/>
</dbReference>
<dbReference type="AlphaFoldDB" id="A0A166GHD4"/>
<keyword evidence="3" id="KW-1185">Reference proteome</keyword>
<dbReference type="Pfam" id="PF20231">
    <property type="entry name" value="DUF6589"/>
    <property type="match status" value="1"/>
</dbReference>
<feature type="domain" description="DUF6589" evidence="1">
    <location>
        <begin position="130"/>
        <end position="230"/>
    </location>
</feature>